<dbReference type="Pfam" id="PF08282">
    <property type="entry name" value="Hydrolase_3"/>
    <property type="match status" value="1"/>
</dbReference>
<dbReference type="CDD" id="cd07516">
    <property type="entry name" value="HAD_Pase"/>
    <property type="match status" value="1"/>
</dbReference>
<evidence type="ECO:0000313" key="2">
    <source>
        <dbReference type="Proteomes" id="UP000018458"/>
    </source>
</evidence>
<organism evidence="1 2">
    <name type="scientific">Succinatimonas hippei (strain DSM 22608 / JCM 16073 / KCTC 15190 / YIT 12066)</name>
    <dbReference type="NCBI Taxonomy" id="762983"/>
    <lineage>
        <taxon>Bacteria</taxon>
        <taxon>Pseudomonadati</taxon>
        <taxon>Pseudomonadota</taxon>
        <taxon>Gammaproteobacteria</taxon>
        <taxon>Aeromonadales</taxon>
        <taxon>Succinivibrionaceae</taxon>
        <taxon>Succinatimonas</taxon>
    </lineage>
</organism>
<dbReference type="Gene3D" id="3.40.50.1000">
    <property type="entry name" value="HAD superfamily/HAD-like"/>
    <property type="match status" value="1"/>
</dbReference>
<dbReference type="SFLD" id="SFLDS00003">
    <property type="entry name" value="Haloacid_Dehalogenase"/>
    <property type="match status" value="1"/>
</dbReference>
<dbReference type="GO" id="GO:0016791">
    <property type="term" value="F:phosphatase activity"/>
    <property type="evidence" value="ECO:0007669"/>
    <property type="project" value="TreeGrafter"/>
</dbReference>
<dbReference type="HOGENOM" id="CLU_044146_0_1_6"/>
<dbReference type="OrthoDB" id="9781413at2"/>
<dbReference type="SFLD" id="SFLDG01144">
    <property type="entry name" value="C2.B.4:_PGP_Like"/>
    <property type="match status" value="1"/>
</dbReference>
<reference evidence="1 2" key="1">
    <citation type="submission" date="2011-01" db="EMBL/GenBank/DDBJ databases">
        <authorList>
            <person name="Weinstock G."/>
            <person name="Sodergren E."/>
            <person name="Clifton S."/>
            <person name="Fulton L."/>
            <person name="Fulton B."/>
            <person name="Courtney L."/>
            <person name="Fronick C."/>
            <person name="Harrison M."/>
            <person name="Strong C."/>
            <person name="Farmer C."/>
            <person name="Delahaunty K."/>
            <person name="Markovic C."/>
            <person name="Hall O."/>
            <person name="Minx P."/>
            <person name="Tomlinson C."/>
            <person name="Mitreva M."/>
            <person name="Hou S."/>
            <person name="Chen J."/>
            <person name="Wollam A."/>
            <person name="Pepin K.H."/>
            <person name="Johnson M."/>
            <person name="Bhonagiri V."/>
            <person name="Zhang X."/>
            <person name="Suruliraj S."/>
            <person name="Warren W."/>
            <person name="Chinwalla A."/>
            <person name="Mardis E.R."/>
            <person name="Wilson R.K."/>
        </authorList>
    </citation>
    <scope>NUCLEOTIDE SEQUENCE [LARGE SCALE GENOMIC DNA]</scope>
    <source>
        <strain evidence="2">DSM 22608 / JCM 16073 / KCTC 15190 / YIT 12066</strain>
    </source>
</reference>
<dbReference type="InterPro" id="IPR036412">
    <property type="entry name" value="HAD-like_sf"/>
</dbReference>
<dbReference type="InterPro" id="IPR006379">
    <property type="entry name" value="HAD-SF_hydro_IIB"/>
</dbReference>
<name>E8LKK5_SUCHY</name>
<dbReference type="NCBIfam" id="TIGR00099">
    <property type="entry name" value="Cof-subfamily"/>
    <property type="match status" value="1"/>
</dbReference>
<dbReference type="SUPFAM" id="SSF56784">
    <property type="entry name" value="HAD-like"/>
    <property type="match status" value="1"/>
</dbReference>
<dbReference type="eggNOG" id="COG0561">
    <property type="taxonomic scope" value="Bacteria"/>
</dbReference>
<proteinExistence type="predicted"/>
<comment type="caution">
    <text evidence="1">The sequence shown here is derived from an EMBL/GenBank/DDBJ whole genome shotgun (WGS) entry which is preliminary data.</text>
</comment>
<dbReference type="SFLD" id="SFLDG01140">
    <property type="entry name" value="C2.B:_Phosphomannomutase_and_P"/>
    <property type="match status" value="1"/>
</dbReference>
<keyword evidence="2" id="KW-1185">Reference proteome</keyword>
<dbReference type="PROSITE" id="PS01229">
    <property type="entry name" value="COF_2"/>
    <property type="match status" value="1"/>
</dbReference>
<dbReference type="PROSITE" id="PS01228">
    <property type="entry name" value="COF_1"/>
    <property type="match status" value="1"/>
</dbReference>
<dbReference type="AlphaFoldDB" id="E8LKK5"/>
<dbReference type="NCBIfam" id="TIGR01484">
    <property type="entry name" value="HAD-SF-IIB"/>
    <property type="match status" value="1"/>
</dbReference>
<protein>
    <submittedName>
        <fullName evidence="1">Cof-like hydrolase</fullName>
    </submittedName>
</protein>
<sequence>MALTLDNVEVKKGFYKLVALDMDGTVLTKDKTVTQKTKDVLKKAREEGIRPVIVTGRPPCGIVNYAKEMGILHSNAYAVCYNGAAIVELNDFHDVYSLCADGKSIKEVTKLAHKFNCKVHAYSKTRGLVIEDLNPATTREVVHSGAPYTAIDFMQCDDNEPFYKILIVGPDADLDKVRAAISPDLHKLFTVMRSDPNFLEFIPFDGTKGKALGELCKILNIEIERTMAFGDAENDCKMLETAGLGVAMANAMPEAKKAAKAITLSNEEDGVAVFLERFL</sequence>
<dbReference type="GO" id="GO:0000287">
    <property type="term" value="F:magnesium ion binding"/>
    <property type="evidence" value="ECO:0007669"/>
    <property type="project" value="TreeGrafter"/>
</dbReference>
<dbReference type="RefSeq" id="WP_009143444.1">
    <property type="nucleotide sequence ID" value="NZ_GL830998.1"/>
</dbReference>
<gene>
    <name evidence="1" type="ORF">HMPREF9444_01247</name>
</gene>
<dbReference type="EMBL" id="AEVO01000062">
    <property type="protein sequence ID" value="EFY06952.1"/>
    <property type="molecule type" value="Genomic_DNA"/>
</dbReference>
<accession>E8LKK5</accession>
<dbReference type="PANTHER" id="PTHR10000">
    <property type="entry name" value="PHOSPHOSERINE PHOSPHATASE"/>
    <property type="match status" value="1"/>
</dbReference>
<dbReference type="PANTHER" id="PTHR10000:SF8">
    <property type="entry name" value="HAD SUPERFAMILY HYDROLASE-LIKE, TYPE 3"/>
    <property type="match status" value="1"/>
</dbReference>
<keyword evidence="1" id="KW-0378">Hydrolase</keyword>
<dbReference type="InterPro" id="IPR000150">
    <property type="entry name" value="Cof"/>
</dbReference>
<dbReference type="GO" id="GO:0005829">
    <property type="term" value="C:cytosol"/>
    <property type="evidence" value="ECO:0007669"/>
    <property type="project" value="TreeGrafter"/>
</dbReference>
<dbReference type="InterPro" id="IPR023214">
    <property type="entry name" value="HAD_sf"/>
</dbReference>
<evidence type="ECO:0000313" key="1">
    <source>
        <dbReference type="EMBL" id="EFY06952.1"/>
    </source>
</evidence>
<dbReference type="Gene3D" id="3.30.1240.10">
    <property type="match status" value="1"/>
</dbReference>
<dbReference type="STRING" id="762983.HMPREF9444_01247"/>
<dbReference type="Proteomes" id="UP000018458">
    <property type="component" value="Unassembled WGS sequence"/>
</dbReference>